<evidence type="ECO:0000313" key="3">
    <source>
        <dbReference type="Proteomes" id="UP000715441"/>
    </source>
</evidence>
<name>A0ABX1IWF7_9PSEU</name>
<feature type="domain" description="Carrier" evidence="1">
    <location>
        <begin position="19"/>
        <end position="75"/>
    </location>
</feature>
<dbReference type="Proteomes" id="UP000715441">
    <property type="component" value="Unassembled WGS sequence"/>
</dbReference>
<dbReference type="SUPFAM" id="SSF47336">
    <property type="entry name" value="ACP-like"/>
    <property type="match status" value="1"/>
</dbReference>
<keyword evidence="3" id="KW-1185">Reference proteome</keyword>
<dbReference type="InterPro" id="IPR009081">
    <property type="entry name" value="PP-bd_ACP"/>
</dbReference>
<reference evidence="2 3" key="1">
    <citation type="submission" date="2020-04" db="EMBL/GenBank/DDBJ databases">
        <title>Novel species.</title>
        <authorList>
            <person name="Teo W.F.A."/>
            <person name="Lipun K."/>
            <person name="Srisuk N."/>
            <person name="Duangmal K."/>
        </authorList>
    </citation>
    <scope>NUCLEOTIDE SEQUENCE [LARGE SCALE GENOMIC DNA]</scope>
    <source>
        <strain evidence="2 3">K13G38</strain>
    </source>
</reference>
<gene>
    <name evidence="2" type="ORF">HFP15_02895</name>
</gene>
<organism evidence="2 3">
    <name type="scientific">Amycolatopsis acididurans</name>
    <dbReference type="NCBI Taxonomy" id="2724524"/>
    <lineage>
        <taxon>Bacteria</taxon>
        <taxon>Bacillati</taxon>
        <taxon>Actinomycetota</taxon>
        <taxon>Actinomycetes</taxon>
        <taxon>Pseudonocardiales</taxon>
        <taxon>Pseudonocardiaceae</taxon>
        <taxon>Amycolatopsis</taxon>
    </lineage>
</organism>
<evidence type="ECO:0000313" key="2">
    <source>
        <dbReference type="EMBL" id="NKQ51825.1"/>
    </source>
</evidence>
<dbReference type="RefSeq" id="WP_168511015.1">
    <property type="nucleotide sequence ID" value="NZ_JAAXLS010000001.1"/>
</dbReference>
<dbReference type="InterPro" id="IPR036736">
    <property type="entry name" value="ACP-like_sf"/>
</dbReference>
<dbReference type="EMBL" id="JAAXLS010000001">
    <property type="protein sequence ID" value="NKQ51825.1"/>
    <property type="molecule type" value="Genomic_DNA"/>
</dbReference>
<accession>A0ABX1IWF7</accession>
<proteinExistence type="predicted"/>
<evidence type="ECO:0000259" key="1">
    <source>
        <dbReference type="Pfam" id="PF00550"/>
    </source>
</evidence>
<dbReference type="Gene3D" id="1.10.1200.10">
    <property type="entry name" value="ACP-like"/>
    <property type="match status" value="1"/>
</dbReference>
<sequence>MTSQTTARADVYQALRGFATETELDALGPDENLRDALELDSMDFLTFVERLSTETGHRIDEDDYPRLVTLGSCIEFLTGA</sequence>
<dbReference type="Pfam" id="PF00550">
    <property type="entry name" value="PP-binding"/>
    <property type="match status" value="1"/>
</dbReference>
<comment type="caution">
    <text evidence="2">The sequence shown here is derived from an EMBL/GenBank/DDBJ whole genome shotgun (WGS) entry which is preliminary data.</text>
</comment>
<protein>
    <submittedName>
        <fullName evidence="2">Acyl carrier protein</fullName>
    </submittedName>
</protein>